<dbReference type="Proteomes" id="UP000235672">
    <property type="component" value="Unassembled WGS sequence"/>
</dbReference>
<organism evidence="2 3">
    <name type="scientific">Hyaloscypha hepaticicola</name>
    <dbReference type="NCBI Taxonomy" id="2082293"/>
    <lineage>
        <taxon>Eukaryota</taxon>
        <taxon>Fungi</taxon>
        <taxon>Dikarya</taxon>
        <taxon>Ascomycota</taxon>
        <taxon>Pezizomycotina</taxon>
        <taxon>Leotiomycetes</taxon>
        <taxon>Helotiales</taxon>
        <taxon>Hyaloscyphaceae</taxon>
        <taxon>Hyaloscypha</taxon>
    </lineage>
</organism>
<sequence length="186" mass="20122">MTWGCLGLVAGVALSAFVAQGSNSGVASVDEIATQPQRNLIWQLSSEDGLSVAGLVLVDAEVVDRLIRPNFLGSSVKCGGEFWMQIAKPPVTHTGQLAQVVVVSRDQHQLVEGNHKTPNPHWNPRTSSRSIGIIARVRGAACPRFPSSSKQLGLAYPATNHRLVLVYNFEARLPTGLFELPTHFFL</sequence>
<name>A0A2J6QMH6_9HELO</name>
<keyword evidence="3" id="KW-1185">Reference proteome</keyword>
<accession>A0A2J6QMH6</accession>
<evidence type="ECO:0000313" key="3">
    <source>
        <dbReference type="Proteomes" id="UP000235672"/>
    </source>
</evidence>
<gene>
    <name evidence="2" type="ORF">NA56DRAFT_697666</name>
</gene>
<feature type="chain" id="PRO_5014453532" evidence="1">
    <location>
        <begin position="22"/>
        <end position="186"/>
    </location>
</feature>
<proteinExistence type="predicted"/>
<evidence type="ECO:0000256" key="1">
    <source>
        <dbReference type="SAM" id="SignalP"/>
    </source>
</evidence>
<dbReference type="EMBL" id="KZ613466">
    <property type="protein sequence ID" value="PMD27478.1"/>
    <property type="molecule type" value="Genomic_DNA"/>
</dbReference>
<evidence type="ECO:0000313" key="2">
    <source>
        <dbReference type="EMBL" id="PMD27478.1"/>
    </source>
</evidence>
<protein>
    <submittedName>
        <fullName evidence="2">Uncharacterized protein</fullName>
    </submittedName>
</protein>
<feature type="signal peptide" evidence="1">
    <location>
        <begin position="1"/>
        <end position="21"/>
    </location>
</feature>
<dbReference type="AlphaFoldDB" id="A0A2J6QMH6"/>
<keyword evidence="1" id="KW-0732">Signal</keyword>
<reference evidence="2 3" key="1">
    <citation type="submission" date="2016-05" db="EMBL/GenBank/DDBJ databases">
        <title>A degradative enzymes factory behind the ericoid mycorrhizal symbiosis.</title>
        <authorList>
            <consortium name="DOE Joint Genome Institute"/>
            <person name="Martino E."/>
            <person name="Morin E."/>
            <person name="Grelet G."/>
            <person name="Kuo A."/>
            <person name="Kohler A."/>
            <person name="Daghino S."/>
            <person name="Barry K."/>
            <person name="Choi C."/>
            <person name="Cichocki N."/>
            <person name="Clum A."/>
            <person name="Copeland A."/>
            <person name="Hainaut M."/>
            <person name="Haridas S."/>
            <person name="Labutti K."/>
            <person name="Lindquist E."/>
            <person name="Lipzen A."/>
            <person name="Khouja H.-R."/>
            <person name="Murat C."/>
            <person name="Ohm R."/>
            <person name="Olson A."/>
            <person name="Spatafora J."/>
            <person name="Veneault-Fourrey C."/>
            <person name="Henrissat B."/>
            <person name="Grigoriev I."/>
            <person name="Martin F."/>
            <person name="Perotto S."/>
        </authorList>
    </citation>
    <scope>NUCLEOTIDE SEQUENCE [LARGE SCALE GENOMIC DNA]</scope>
    <source>
        <strain evidence="2 3">UAMH 7357</strain>
    </source>
</reference>